<dbReference type="RefSeq" id="WP_344942078.1">
    <property type="nucleotide sequence ID" value="NZ_BAABDC010000001.1"/>
</dbReference>
<dbReference type="Gene3D" id="3.40.50.300">
    <property type="entry name" value="P-loop containing nucleotide triphosphate hydrolases"/>
    <property type="match status" value="1"/>
</dbReference>
<dbReference type="GO" id="GO:0004386">
    <property type="term" value="F:helicase activity"/>
    <property type="evidence" value="ECO:0007669"/>
    <property type="project" value="UniProtKB-KW"/>
</dbReference>
<dbReference type="Proteomes" id="UP001501468">
    <property type="component" value="Unassembled WGS sequence"/>
</dbReference>
<gene>
    <name evidence="2" type="primary">drmA</name>
    <name evidence="2" type="ORF">GCM10022399_08890</name>
</gene>
<name>A0ABP7CQ63_9MICO</name>
<evidence type="ECO:0000313" key="2">
    <source>
        <dbReference type="EMBL" id="GAA3694535.1"/>
    </source>
</evidence>
<keyword evidence="2" id="KW-0547">Nucleotide-binding</keyword>
<keyword evidence="3" id="KW-1185">Reference proteome</keyword>
<keyword evidence="2" id="KW-0378">Hydrolase</keyword>
<protein>
    <submittedName>
        <fullName evidence="2">DISARM system helicase DrmA</fullName>
    </submittedName>
</protein>
<dbReference type="EMBL" id="BAABDC010000001">
    <property type="protein sequence ID" value="GAA3694535.1"/>
    <property type="molecule type" value="Genomic_DNA"/>
</dbReference>
<keyword evidence="2" id="KW-0067">ATP-binding</keyword>
<sequence>MSGLEQAYDTREHVLRRLSEDLLGGPADATLTEAPLSRFVMGVLYPDTEDDAPVQLSIEDDVENDVEAEAGGDAPDNVVDPAVSMSRVRYPRSMGMTVSLDDARDASLKVEVSATRYEADGDKAWRAVDIAPAPIVVPAHPARLERVEVVDGLQLVVHSRAPRNGTVTVTLTLVNTQTAPHGEKDKASWFRPRIVARADGSVLRERPPATVAGVDEAEIRSQKLLFRDVRSFAVGHGCAVSWDGSEPDAVETTFLPRHELLLSDAAGGDGLDLSMTTLAAEDSFDVLEHLISHYRDWIDGLAADVVEPLDDDEEATLQLHIREARAASDRMEAGLGLLRSDANIRKAFQLTNLAMAQQRSRQEHHRSGQFGDPASTAGASWRPFQIAFILVNLSGLADPEHEDREIADLLWFPTGGGKTEAYLGIIGIAILLRRLRDKRAAGVSVLMRYTLRLLTLQQYQRATGLICALEIERQAHMPDTAPISIGLWVGQASTPNDVDTARRALQKARKPGARDTDEDFSDPVQLRRCPWCGRPLDHTNYEIVGGTWMRVACGNDACAFRYGLPVHIIDSDVYTNRPSLLIGTVDKFAMMPWKRDVGALLGAGVVVPDPNYDNLPPDLIVQDELHLISGPLGTMVGLYETAVDGIAGRRAPAKVVASTATIRRATDQVRAVFARTARQFPPPGLTQRDSFFAVESERSEKASREYVGAMAPGASQTTLMVRVYASLLQSAAMVGEDAPSADLYWTLLGYFNSLRILGGAYIQVMDDVPDQMKVIAGRRGETMRNPKAIREMTSRKRSSEIPRELEILEKPRGDVEAADVVLATNMISVGVDVDRLGLMVVMGQPQTSSEYIQATSRVGRRMPGLVVTVYNSGRSRDLSHYENFAAYHRTLYRHVEATGATPFAPRARDRALHAVLVALARHTIPGAGSNASAGDAARWTDKLDELADRIVERSQAARMPGDEPAQDESPQLIREELADLIDHWSDANVKHYEGWFDKWRGALLVEASRVLGRGDEPEFAFPPAEPAWPTLTSMRDVDAESSVYLIRRSRRARRDR</sequence>
<dbReference type="CDD" id="cd18785">
    <property type="entry name" value="SF2_C"/>
    <property type="match status" value="1"/>
</dbReference>
<dbReference type="SMART" id="SM00490">
    <property type="entry name" value="HELICc"/>
    <property type="match status" value="1"/>
</dbReference>
<organism evidence="2 3">
    <name type="scientific">Terrabacter ginsenosidimutans</name>
    <dbReference type="NCBI Taxonomy" id="490575"/>
    <lineage>
        <taxon>Bacteria</taxon>
        <taxon>Bacillati</taxon>
        <taxon>Actinomycetota</taxon>
        <taxon>Actinomycetes</taxon>
        <taxon>Micrococcales</taxon>
        <taxon>Intrasporangiaceae</taxon>
        <taxon>Terrabacter</taxon>
    </lineage>
</organism>
<feature type="domain" description="Helicase C-terminal" evidence="1">
    <location>
        <begin position="766"/>
        <end position="862"/>
    </location>
</feature>
<keyword evidence="2" id="KW-0347">Helicase</keyword>
<dbReference type="InterPro" id="IPR001650">
    <property type="entry name" value="Helicase_C-like"/>
</dbReference>
<comment type="caution">
    <text evidence="2">The sequence shown here is derived from an EMBL/GenBank/DDBJ whole genome shotgun (WGS) entry which is preliminary data.</text>
</comment>
<evidence type="ECO:0000259" key="1">
    <source>
        <dbReference type="SMART" id="SM00490"/>
    </source>
</evidence>
<dbReference type="InterPro" id="IPR027417">
    <property type="entry name" value="P-loop_NTPase"/>
</dbReference>
<proteinExistence type="predicted"/>
<accession>A0ABP7CQ63</accession>
<reference evidence="3" key="1">
    <citation type="journal article" date="2019" name="Int. J. Syst. Evol. Microbiol.">
        <title>The Global Catalogue of Microorganisms (GCM) 10K type strain sequencing project: providing services to taxonomists for standard genome sequencing and annotation.</title>
        <authorList>
            <consortium name="The Broad Institute Genomics Platform"/>
            <consortium name="The Broad Institute Genome Sequencing Center for Infectious Disease"/>
            <person name="Wu L."/>
            <person name="Ma J."/>
        </authorList>
    </citation>
    <scope>NUCLEOTIDE SEQUENCE [LARGE SCALE GENOMIC DNA]</scope>
    <source>
        <strain evidence="3">JCM 17125</strain>
    </source>
</reference>
<dbReference type="Pfam" id="PF00271">
    <property type="entry name" value="Helicase_C"/>
    <property type="match status" value="1"/>
</dbReference>
<evidence type="ECO:0000313" key="3">
    <source>
        <dbReference type="Proteomes" id="UP001501468"/>
    </source>
</evidence>
<dbReference type="SUPFAM" id="SSF52540">
    <property type="entry name" value="P-loop containing nucleoside triphosphate hydrolases"/>
    <property type="match status" value="1"/>
</dbReference>